<feature type="domain" description="Aminotransferase class I/classII large" evidence="8">
    <location>
        <begin position="32"/>
        <end position="413"/>
    </location>
</feature>
<dbReference type="EC" id="2.6.1.7" evidence="3"/>
<dbReference type="GeneID" id="106469927"/>
<dbReference type="InterPro" id="IPR015421">
    <property type="entry name" value="PyrdxlP-dep_Trfase_major"/>
</dbReference>
<dbReference type="PROSITE" id="PS00105">
    <property type="entry name" value="AA_TRANSFER_CLASS_1"/>
    <property type="match status" value="1"/>
</dbReference>
<keyword evidence="5" id="KW-0808">Transferase</keyword>
<evidence type="ECO:0000313" key="9">
    <source>
        <dbReference type="Proteomes" id="UP000694941"/>
    </source>
</evidence>
<comment type="similarity">
    <text evidence="2">Belongs to the class-I pyridoxal-phosphate-dependent aminotransferase family.</text>
</comment>
<evidence type="ECO:0000256" key="3">
    <source>
        <dbReference type="ARBA" id="ARBA00012751"/>
    </source>
</evidence>
<comment type="pathway">
    <text evidence="7">Amino-acid degradation; L-kynurenine degradation; kynurenate from L-kynurenine: step 1/2.</text>
</comment>
<reference evidence="10" key="1">
    <citation type="submission" date="2025-08" db="UniProtKB">
        <authorList>
            <consortium name="RefSeq"/>
        </authorList>
    </citation>
    <scope>IDENTIFICATION</scope>
    <source>
        <tissue evidence="10">Muscle</tissue>
    </source>
</reference>
<sequence length="424" mass="47371">MATSSSKVAADRLKDVKQCVTIEIFNAALGKKLVNLGAGFQDFLLPDFLTKALVDAVTDKNPFLQQYSRTLGHPRLVNALSKFYSKQLGRELHPMKEILVTAGGREALFSSIISLVNPGDEVIIMEPFYPDYQYLVKIANGVPVFITLKPKKLEGTLSSADWILDPNELASKFTDKTKIIIVNTPHNPLGKVFTRSELQMISELCKKHNVICLMDEVYEHIVFSGSEHVRMATLPGMWERTITIGSASKTFGATGWRLGWAYGPQELLQSVQQTHICCVGGCCTPIQEAVAVGFEIEMERMGTSCSFWKGLVESLESKRNRLAQLLTSIGVTPTVPQGSYFMIVDFSNLILKLNFDGIQESKDYKLVKWLASEKKLQGLPFSAYFSEEHEALGGNFIRFCFIKDENTLEKATQIILDLKKYLTS</sequence>
<dbReference type="InterPro" id="IPR015422">
    <property type="entry name" value="PyrdxlP-dep_Trfase_small"/>
</dbReference>
<dbReference type="Gene3D" id="3.90.1150.10">
    <property type="entry name" value="Aspartate Aminotransferase, domain 1"/>
    <property type="match status" value="1"/>
</dbReference>
<dbReference type="InterPro" id="IPR004839">
    <property type="entry name" value="Aminotransferase_I/II_large"/>
</dbReference>
<dbReference type="InterPro" id="IPR015424">
    <property type="entry name" value="PyrdxlP-dep_Trfase"/>
</dbReference>
<evidence type="ECO:0000256" key="1">
    <source>
        <dbReference type="ARBA" id="ARBA00001933"/>
    </source>
</evidence>
<evidence type="ECO:0000256" key="4">
    <source>
        <dbReference type="ARBA" id="ARBA00022576"/>
    </source>
</evidence>
<evidence type="ECO:0000256" key="5">
    <source>
        <dbReference type="ARBA" id="ARBA00022679"/>
    </source>
</evidence>
<dbReference type="InterPro" id="IPR004838">
    <property type="entry name" value="NHTrfase_class1_PyrdxlP-BS"/>
</dbReference>
<keyword evidence="4" id="KW-0032">Aminotransferase</keyword>
<gene>
    <name evidence="10" type="primary">LOC106469927</name>
</gene>
<proteinExistence type="inferred from homology"/>
<dbReference type="Proteomes" id="UP000694941">
    <property type="component" value="Unplaced"/>
</dbReference>
<evidence type="ECO:0000256" key="6">
    <source>
        <dbReference type="ARBA" id="ARBA00022898"/>
    </source>
</evidence>
<keyword evidence="9" id="KW-1185">Reference proteome</keyword>
<comment type="cofactor">
    <cofactor evidence="1">
        <name>pyridoxal 5'-phosphate</name>
        <dbReference type="ChEBI" id="CHEBI:597326"/>
    </cofactor>
</comment>
<protein>
    <recommendedName>
        <fullName evidence="3">kynurenine--oxoglutarate transaminase</fullName>
        <ecNumber evidence="3">2.6.1.7</ecNumber>
    </recommendedName>
</protein>
<accession>A0ABM1BP35</accession>
<evidence type="ECO:0000256" key="2">
    <source>
        <dbReference type="ARBA" id="ARBA00007441"/>
    </source>
</evidence>
<dbReference type="CDD" id="cd00609">
    <property type="entry name" value="AAT_like"/>
    <property type="match status" value="1"/>
</dbReference>
<dbReference type="RefSeq" id="XP_013785903.2">
    <property type="nucleotide sequence ID" value="XM_013930449.2"/>
</dbReference>
<evidence type="ECO:0000256" key="7">
    <source>
        <dbReference type="ARBA" id="ARBA00024016"/>
    </source>
</evidence>
<dbReference type="PANTHER" id="PTHR43807:SF20">
    <property type="entry name" value="FI04487P"/>
    <property type="match status" value="1"/>
</dbReference>
<dbReference type="Gene3D" id="3.40.640.10">
    <property type="entry name" value="Type I PLP-dependent aspartate aminotransferase-like (Major domain)"/>
    <property type="match status" value="1"/>
</dbReference>
<dbReference type="SUPFAM" id="SSF53383">
    <property type="entry name" value="PLP-dependent transferases"/>
    <property type="match status" value="1"/>
</dbReference>
<name>A0ABM1BP35_LIMPO</name>
<dbReference type="PANTHER" id="PTHR43807">
    <property type="entry name" value="FI04487P"/>
    <property type="match status" value="1"/>
</dbReference>
<dbReference type="Pfam" id="PF00155">
    <property type="entry name" value="Aminotran_1_2"/>
    <property type="match status" value="1"/>
</dbReference>
<dbReference type="InterPro" id="IPR051326">
    <property type="entry name" value="Kynurenine-oxoglutarate_AT"/>
</dbReference>
<evidence type="ECO:0000313" key="10">
    <source>
        <dbReference type="RefSeq" id="XP_013785903.2"/>
    </source>
</evidence>
<keyword evidence="6" id="KW-0663">Pyridoxal phosphate</keyword>
<organism evidence="9 10">
    <name type="scientific">Limulus polyphemus</name>
    <name type="common">Atlantic horseshoe crab</name>
    <dbReference type="NCBI Taxonomy" id="6850"/>
    <lineage>
        <taxon>Eukaryota</taxon>
        <taxon>Metazoa</taxon>
        <taxon>Ecdysozoa</taxon>
        <taxon>Arthropoda</taxon>
        <taxon>Chelicerata</taxon>
        <taxon>Merostomata</taxon>
        <taxon>Xiphosura</taxon>
        <taxon>Limulidae</taxon>
        <taxon>Limulus</taxon>
    </lineage>
</organism>
<evidence type="ECO:0000259" key="8">
    <source>
        <dbReference type="Pfam" id="PF00155"/>
    </source>
</evidence>